<dbReference type="PROSITE" id="PS50928">
    <property type="entry name" value="ABC_TM1"/>
    <property type="match status" value="1"/>
</dbReference>
<evidence type="ECO:0000256" key="2">
    <source>
        <dbReference type="ARBA" id="ARBA00022448"/>
    </source>
</evidence>
<dbReference type="Pfam" id="PF00528">
    <property type="entry name" value="BPD_transp_1"/>
    <property type="match status" value="1"/>
</dbReference>
<dbReference type="GO" id="GO:0055085">
    <property type="term" value="P:transmembrane transport"/>
    <property type="evidence" value="ECO:0007669"/>
    <property type="project" value="InterPro"/>
</dbReference>
<organism evidence="9 10">
    <name type="scientific">Glycomyces sambucus</name>
    <dbReference type="NCBI Taxonomy" id="380244"/>
    <lineage>
        <taxon>Bacteria</taxon>
        <taxon>Bacillati</taxon>
        <taxon>Actinomycetota</taxon>
        <taxon>Actinomycetes</taxon>
        <taxon>Glycomycetales</taxon>
        <taxon>Glycomycetaceae</taxon>
        <taxon>Glycomyces</taxon>
    </lineage>
</organism>
<dbReference type="GO" id="GO:0005886">
    <property type="term" value="C:plasma membrane"/>
    <property type="evidence" value="ECO:0007669"/>
    <property type="project" value="UniProtKB-SubCell"/>
</dbReference>
<feature type="domain" description="ABC transmembrane type-1" evidence="8">
    <location>
        <begin position="92"/>
        <end position="287"/>
    </location>
</feature>
<protein>
    <submittedName>
        <fullName evidence="9">Carbohydrate ABC transporter membrane protein 2, CUT1 family</fullName>
    </submittedName>
</protein>
<feature type="transmembrane region" description="Helical" evidence="7">
    <location>
        <begin position="32"/>
        <end position="50"/>
    </location>
</feature>
<dbReference type="PANTHER" id="PTHR43744:SF9">
    <property type="entry name" value="POLYGALACTURONAN_RHAMNOGALACTURONAN TRANSPORT SYSTEM PERMEASE PROTEIN YTCP"/>
    <property type="match status" value="1"/>
</dbReference>
<dbReference type="PANTHER" id="PTHR43744">
    <property type="entry name" value="ABC TRANSPORTER PERMEASE PROTEIN MG189-RELATED-RELATED"/>
    <property type="match status" value="1"/>
</dbReference>
<dbReference type="STRING" id="380244.SAMN05216298_5120"/>
<dbReference type="RefSeq" id="WP_091054280.1">
    <property type="nucleotide sequence ID" value="NZ_FNGF01000009.1"/>
</dbReference>
<feature type="transmembrane region" description="Helical" evidence="7">
    <location>
        <begin position="201"/>
        <end position="226"/>
    </location>
</feature>
<feature type="transmembrane region" description="Helical" evidence="7">
    <location>
        <begin position="275"/>
        <end position="296"/>
    </location>
</feature>
<keyword evidence="6 7" id="KW-0472">Membrane</keyword>
<evidence type="ECO:0000256" key="5">
    <source>
        <dbReference type="ARBA" id="ARBA00022989"/>
    </source>
</evidence>
<feature type="transmembrane region" description="Helical" evidence="7">
    <location>
        <begin position="158"/>
        <end position="180"/>
    </location>
</feature>
<keyword evidence="5 7" id="KW-1133">Transmembrane helix</keyword>
<dbReference type="CDD" id="cd06261">
    <property type="entry name" value="TM_PBP2"/>
    <property type="match status" value="1"/>
</dbReference>
<evidence type="ECO:0000256" key="1">
    <source>
        <dbReference type="ARBA" id="ARBA00004651"/>
    </source>
</evidence>
<accession>A0A1G9MQB8</accession>
<gene>
    <name evidence="9" type="ORF">SAMN05216298_5120</name>
</gene>
<evidence type="ECO:0000259" key="8">
    <source>
        <dbReference type="PROSITE" id="PS50928"/>
    </source>
</evidence>
<keyword evidence="10" id="KW-1185">Reference proteome</keyword>
<dbReference type="OrthoDB" id="9810086at2"/>
<comment type="similarity">
    <text evidence="7">Belongs to the binding-protein-dependent transport system permease family.</text>
</comment>
<evidence type="ECO:0000256" key="7">
    <source>
        <dbReference type="RuleBase" id="RU363032"/>
    </source>
</evidence>
<evidence type="ECO:0000256" key="3">
    <source>
        <dbReference type="ARBA" id="ARBA00022475"/>
    </source>
</evidence>
<dbReference type="Proteomes" id="UP000198662">
    <property type="component" value="Unassembled WGS sequence"/>
</dbReference>
<name>A0A1G9MQB8_9ACTN</name>
<keyword evidence="3" id="KW-1003">Cell membrane</keyword>
<comment type="subcellular location">
    <subcellularLocation>
        <location evidence="1 7">Cell membrane</location>
        <topology evidence="1 7">Multi-pass membrane protein</topology>
    </subcellularLocation>
</comment>
<dbReference type="EMBL" id="FNGF01000009">
    <property type="protein sequence ID" value="SDL76458.1"/>
    <property type="molecule type" value="Genomic_DNA"/>
</dbReference>
<feature type="transmembrane region" description="Helical" evidence="7">
    <location>
        <begin position="128"/>
        <end position="146"/>
    </location>
</feature>
<feature type="transmembrane region" description="Helical" evidence="7">
    <location>
        <begin position="92"/>
        <end position="116"/>
    </location>
</feature>
<dbReference type="SUPFAM" id="SSF161098">
    <property type="entry name" value="MetI-like"/>
    <property type="match status" value="1"/>
</dbReference>
<dbReference type="InterPro" id="IPR000515">
    <property type="entry name" value="MetI-like"/>
</dbReference>
<keyword evidence="2 7" id="KW-0813">Transport</keyword>
<dbReference type="Gene3D" id="1.10.3720.10">
    <property type="entry name" value="MetI-like"/>
    <property type="match status" value="1"/>
</dbReference>
<dbReference type="InterPro" id="IPR035906">
    <property type="entry name" value="MetI-like_sf"/>
</dbReference>
<reference evidence="10" key="1">
    <citation type="submission" date="2016-10" db="EMBL/GenBank/DDBJ databases">
        <authorList>
            <person name="Varghese N."/>
            <person name="Submissions S."/>
        </authorList>
    </citation>
    <scope>NUCLEOTIDE SEQUENCE [LARGE SCALE GENOMIC DNA]</scope>
    <source>
        <strain evidence="10">CGMCC 4.3147</strain>
    </source>
</reference>
<sequence>MTTAAVRPKLRRRSQRAAWDEEPSFVGKFVKAAFLICYAAAIVLPIWAVVATSFASEAALQQAGGNLLLIPTEVSTQAYREILGGGALTNSLLLTVLLTAGGTALSMILTIGAAYGLSRPGSLAHRPLLMLVLFTFLFGPGMYPSYLVVQKLGLLDTYWSLILPMALNAFNLIVLRSFFMNSVPAELIDAAKMDGAGEFRILFKVVLPMSKAILAVIALFYAVGYWNMYFQAVLYTPGLETQPIQVVLQRMLMSTQGMPGADIGQYQAAEAAPTAALKMAVVVCTIVPIVIMYPFIQKHFTKAIITGAIKG</sequence>
<dbReference type="AlphaFoldDB" id="A0A1G9MQB8"/>
<evidence type="ECO:0000313" key="10">
    <source>
        <dbReference type="Proteomes" id="UP000198662"/>
    </source>
</evidence>
<evidence type="ECO:0000256" key="6">
    <source>
        <dbReference type="ARBA" id="ARBA00023136"/>
    </source>
</evidence>
<keyword evidence="4 7" id="KW-0812">Transmembrane</keyword>
<evidence type="ECO:0000313" key="9">
    <source>
        <dbReference type="EMBL" id="SDL76458.1"/>
    </source>
</evidence>
<proteinExistence type="inferred from homology"/>
<evidence type="ECO:0000256" key="4">
    <source>
        <dbReference type="ARBA" id="ARBA00022692"/>
    </source>
</evidence>